<dbReference type="Proteomes" id="UP001060275">
    <property type="component" value="Unassembled WGS sequence"/>
</dbReference>
<evidence type="ECO:0000313" key="1">
    <source>
        <dbReference type="EMBL" id="MCP8887342.1"/>
    </source>
</evidence>
<accession>A0A9Q4API6</accession>
<keyword evidence="2" id="KW-1185">Reference proteome</keyword>
<reference evidence="1" key="1">
    <citation type="submission" date="2022-06" db="EMBL/GenBank/DDBJ databases">
        <title>Devosia sp. XJ19-45 genome assembly.</title>
        <authorList>
            <person name="Li B."/>
            <person name="Cai M."/>
            <person name="Nie G."/>
            <person name="Li W."/>
        </authorList>
    </citation>
    <scope>NUCLEOTIDE SEQUENCE</scope>
    <source>
        <strain evidence="1">XJ19-45</strain>
    </source>
</reference>
<sequence>MPGESAILARVAGITDRLNRLRAIAAARNAVAATMELEGLANAVRQLDLALRVHLERGELLENHDEIIDFLAKSKAELIERIDELGLSSREKRPKPTD</sequence>
<evidence type="ECO:0000313" key="2">
    <source>
        <dbReference type="Proteomes" id="UP001060275"/>
    </source>
</evidence>
<comment type="caution">
    <text evidence="1">The sequence shown here is derived from an EMBL/GenBank/DDBJ whole genome shotgun (WGS) entry which is preliminary data.</text>
</comment>
<dbReference type="AlphaFoldDB" id="A0A9Q4API6"/>
<dbReference type="RefSeq" id="WP_254674425.1">
    <property type="nucleotide sequence ID" value="NZ_JAMWDU010000003.1"/>
</dbReference>
<dbReference type="EMBL" id="JAMWDU010000003">
    <property type="protein sequence ID" value="MCP8887342.1"/>
    <property type="molecule type" value="Genomic_DNA"/>
</dbReference>
<protein>
    <submittedName>
        <fullName evidence="1">Uncharacterized protein</fullName>
    </submittedName>
</protein>
<gene>
    <name evidence="1" type="ORF">NF348_09520</name>
</gene>
<organism evidence="1 2">
    <name type="scientific">Devosia ureilytica</name>
    <dbReference type="NCBI Taxonomy" id="2952754"/>
    <lineage>
        <taxon>Bacteria</taxon>
        <taxon>Pseudomonadati</taxon>
        <taxon>Pseudomonadota</taxon>
        <taxon>Alphaproteobacteria</taxon>
        <taxon>Hyphomicrobiales</taxon>
        <taxon>Devosiaceae</taxon>
        <taxon>Devosia</taxon>
    </lineage>
</organism>
<name>A0A9Q4API6_9HYPH</name>
<proteinExistence type="predicted"/>